<evidence type="ECO:0000313" key="4">
    <source>
        <dbReference type="Proteomes" id="UP000070058"/>
    </source>
</evidence>
<dbReference type="EMBL" id="LSZQ01000042">
    <property type="protein sequence ID" value="KXU35806.1"/>
    <property type="molecule type" value="Genomic_DNA"/>
</dbReference>
<dbReference type="GO" id="GO:0042834">
    <property type="term" value="F:peptidoglycan binding"/>
    <property type="evidence" value="ECO:0007669"/>
    <property type="project" value="InterPro"/>
</dbReference>
<evidence type="ECO:0000259" key="1">
    <source>
        <dbReference type="Pfam" id="PF05036"/>
    </source>
</evidence>
<dbReference type="AlphaFoldDB" id="A0A139SMI6"/>
<evidence type="ECO:0000259" key="2">
    <source>
        <dbReference type="Pfam" id="PF09992"/>
    </source>
</evidence>
<dbReference type="Pfam" id="PF09992">
    <property type="entry name" value="NAGPA"/>
    <property type="match status" value="1"/>
</dbReference>
<feature type="domain" description="SPOR" evidence="1">
    <location>
        <begin position="6"/>
        <end position="72"/>
    </location>
</feature>
<dbReference type="PANTHER" id="PTHR40446">
    <property type="entry name" value="N-ACETYLGLUCOSAMINE-1-PHOSPHODIESTER ALPHA-N-ACETYLGLUCOSAMINIDASE"/>
    <property type="match status" value="1"/>
</dbReference>
<reference evidence="4" key="1">
    <citation type="submission" date="2016-02" db="EMBL/GenBank/DDBJ databases">
        <authorList>
            <person name="Sanders J.G."/>
            <person name="Lin J.Y."/>
            <person name="Wertz J.T."/>
            <person name="Russell J.A."/>
            <person name="Moreau C.S."/>
            <person name="Powell S."/>
        </authorList>
    </citation>
    <scope>NUCLEOTIDE SEQUENCE [LARGE SCALE GENOMIC DNA]</scope>
    <source>
        <strain evidence="4">CAG34</strain>
    </source>
</reference>
<proteinExistence type="predicted"/>
<keyword evidence="4" id="KW-1185">Reference proteome</keyword>
<dbReference type="InterPro" id="IPR007730">
    <property type="entry name" value="SPOR-like_dom"/>
</dbReference>
<dbReference type="Pfam" id="PF05036">
    <property type="entry name" value="SPOR"/>
    <property type="match status" value="1"/>
</dbReference>
<sequence>MEGQEGGHWAIFSGSLNNAAAISGLRECFQKAGLKVHEDRFQAPRGGEAYSVLSAGGFRSKAEAAAALAQLDCSGSLQVQHRAALGGWVYGPWTLDVIVIDPALYKGTLISARRPGVSVVSEIARAHQAPVAINGSFFHGYPPPGTEPTQLASSSGISIIRGEWYNEPDDGAVLFVENTGAGVKAWISQPHGELPLPQLKWLGSGETVTLTGINRMPRKGDELIALRPEIYEHSKRFGSVAADVLVLRLSKSGELSRANEERGAASRSSDAGDLILLGAGKWRAKLEAALAARERMALDLRVPGRPELSAFRGGPILIKNGEPVLADRRDVRYARTAAGIDAAGKIYLITIDSDRYDPPAPPADGSLGSVGAKLSELRNVMQFLGATDAINLDGGGVMVIEGELASRPVDPISGQIRERRYLDVLLLLD</sequence>
<dbReference type="InterPro" id="IPR018711">
    <property type="entry name" value="NAGPA"/>
</dbReference>
<evidence type="ECO:0008006" key="5">
    <source>
        <dbReference type="Google" id="ProtNLM"/>
    </source>
</evidence>
<evidence type="ECO:0000313" key="3">
    <source>
        <dbReference type="EMBL" id="KXU35806.1"/>
    </source>
</evidence>
<accession>A0A139SMI6</accession>
<gene>
    <name evidence="3" type="ORF">AXK11_05545</name>
</gene>
<dbReference type="Proteomes" id="UP000070058">
    <property type="component" value="Unassembled WGS sequence"/>
</dbReference>
<name>A0A139SMI6_9BACT</name>
<comment type="caution">
    <text evidence="3">The sequence shown here is derived from an EMBL/GenBank/DDBJ whole genome shotgun (WGS) entry which is preliminary data.</text>
</comment>
<feature type="domain" description="Phosphodiester glycosidase" evidence="2">
    <location>
        <begin position="307"/>
        <end position="408"/>
    </location>
</feature>
<organism evidence="3 4">
    <name type="scientific">Cephaloticoccus primus</name>
    <dbReference type="NCBI Taxonomy" id="1548207"/>
    <lineage>
        <taxon>Bacteria</taxon>
        <taxon>Pseudomonadati</taxon>
        <taxon>Verrucomicrobiota</taxon>
        <taxon>Opitutia</taxon>
        <taxon>Opitutales</taxon>
        <taxon>Opitutaceae</taxon>
        <taxon>Cephaloticoccus</taxon>
    </lineage>
</organism>
<protein>
    <recommendedName>
        <fullName evidence="5">SPOR domain-containing protein</fullName>
    </recommendedName>
</protein>
<dbReference type="PANTHER" id="PTHR40446:SF2">
    <property type="entry name" value="N-ACETYLGLUCOSAMINE-1-PHOSPHODIESTER ALPHA-N-ACETYLGLUCOSAMINIDASE"/>
    <property type="match status" value="1"/>
</dbReference>